<accession>A0A7S3BVN8</accession>
<name>A0A7S3BVN8_9VIRI</name>
<dbReference type="SUPFAM" id="SSF48452">
    <property type="entry name" value="TPR-like"/>
    <property type="match status" value="1"/>
</dbReference>
<evidence type="ECO:0000313" key="1">
    <source>
        <dbReference type="EMBL" id="CAE0144208.1"/>
    </source>
</evidence>
<dbReference type="AlphaFoldDB" id="A0A7S3BVN8"/>
<sequence>MKRPTSRHTNSFSTLIDMNDCRNSANNTADVIMRAVHNAQKRLVEGDAASARKMAINADALCSKCVAPPPVHGLVLRVLADACMGCNEPQGAREALQRGAKMNATAADRGGLHPTLKIDCLARLGDLRGALAEVERSCNNDSASVRASRQSAEAFERMGPQGQHFAAAAHNRCAQLLVLSGEPDVALESLAVALALAEKSTAHGAQLKAQGGLVRGHALRSKGELGAAYAAYSNAQHLAAETNSERIMEEITKAIEDVTADPAFEMPGAVHIPQSAFL</sequence>
<dbReference type="InterPro" id="IPR011990">
    <property type="entry name" value="TPR-like_helical_dom_sf"/>
</dbReference>
<proteinExistence type="predicted"/>
<protein>
    <submittedName>
        <fullName evidence="1">Uncharacterized protein</fullName>
    </submittedName>
</protein>
<gene>
    <name evidence="1" type="ORF">PSIN1315_LOCUS9752</name>
</gene>
<reference evidence="1" key="1">
    <citation type="submission" date="2021-01" db="EMBL/GenBank/DDBJ databases">
        <authorList>
            <person name="Corre E."/>
            <person name="Pelletier E."/>
            <person name="Niang G."/>
            <person name="Scheremetjew M."/>
            <person name="Finn R."/>
            <person name="Kale V."/>
            <person name="Holt S."/>
            <person name="Cochrane G."/>
            <person name="Meng A."/>
            <person name="Brown T."/>
            <person name="Cohen L."/>
        </authorList>
    </citation>
    <scope>NUCLEOTIDE SEQUENCE</scope>
    <source>
        <strain evidence="1">RCC927</strain>
    </source>
</reference>
<organism evidence="1">
    <name type="scientific">Prasinoderma singulare</name>
    <dbReference type="NCBI Taxonomy" id="676789"/>
    <lineage>
        <taxon>Eukaryota</taxon>
        <taxon>Viridiplantae</taxon>
        <taxon>Prasinodermophyta</taxon>
        <taxon>Prasinodermophyceae</taxon>
        <taxon>Prasinodermales</taxon>
        <taxon>Prasinodermaceae</taxon>
        <taxon>Prasinoderma</taxon>
    </lineage>
</organism>
<dbReference type="EMBL" id="HBHY01015140">
    <property type="protein sequence ID" value="CAE0144208.1"/>
    <property type="molecule type" value="Transcribed_RNA"/>
</dbReference>
<dbReference type="Gene3D" id="1.25.40.10">
    <property type="entry name" value="Tetratricopeptide repeat domain"/>
    <property type="match status" value="1"/>
</dbReference>